<dbReference type="EMBL" id="JAFEKC020000006">
    <property type="protein sequence ID" value="KAK0513986.1"/>
    <property type="molecule type" value="Genomic_DNA"/>
</dbReference>
<dbReference type="Proteomes" id="UP001166286">
    <property type="component" value="Unassembled WGS sequence"/>
</dbReference>
<dbReference type="AlphaFoldDB" id="A0AA39UC14"/>
<evidence type="ECO:0000313" key="4">
    <source>
        <dbReference type="EMBL" id="KAK0513986.1"/>
    </source>
</evidence>
<evidence type="ECO:0000256" key="2">
    <source>
        <dbReference type="SAM" id="Phobius"/>
    </source>
</evidence>
<feature type="region of interest" description="Disordered" evidence="1">
    <location>
        <begin position="191"/>
        <end position="222"/>
    </location>
</feature>
<proteinExistence type="predicted"/>
<keyword evidence="3" id="KW-0732">Signal</keyword>
<keyword evidence="5" id="KW-1185">Reference proteome</keyword>
<gene>
    <name evidence="4" type="ORF">JMJ35_003708</name>
</gene>
<organism evidence="4 5">
    <name type="scientific">Cladonia borealis</name>
    <dbReference type="NCBI Taxonomy" id="184061"/>
    <lineage>
        <taxon>Eukaryota</taxon>
        <taxon>Fungi</taxon>
        <taxon>Dikarya</taxon>
        <taxon>Ascomycota</taxon>
        <taxon>Pezizomycotina</taxon>
        <taxon>Lecanoromycetes</taxon>
        <taxon>OSLEUM clade</taxon>
        <taxon>Lecanoromycetidae</taxon>
        <taxon>Lecanorales</taxon>
        <taxon>Lecanorineae</taxon>
        <taxon>Cladoniaceae</taxon>
        <taxon>Cladonia</taxon>
    </lineage>
</organism>
<keyword evidence="2" id="KW-1133">Transmembrane helix</keyword>
<protein>
    <recommendedName>
        <fullName evidence="6">Mid2 domain-containing protein</fullName>
    </recommendedName>
</protein>
<feature type="region of interest" description="Disordered" evidence="1">
    <location>
        <begin position="276"/>
        <end position="295"/>
    </location>
</feature>
<comment type="caution">
    <text evidence="4">The sequence shown here is derived from an EMBL/GenBank/DDBJ whole genome shotgun (WGS) entry which is preliminary data.</text>
</comment>
<evidence type="ECO:0000313" key="5">
    <source>
        <dbReference type="Proteomes" id="UP001166286"/>
    </source>
</evidence>
<feature type="chain" id="PRO_5041273037" description="Mid2 domain-containing protein" evidence="3">
    <location>
        <begin position="27"/>
        <end position="295"/>
    </location>
</feature>
<name>A0AA39UC14_9LECA</name>
<keyword evidence="2" id="KW-0472">Membrane</keyword>
<feature type="compositionally biased region" description="Pro residues" evidence="1">
    <location>
        <begin position="203"/>
        <end position="215"/>
    </location>
</feature>
<feature type="transmembrane region" description="Helical" evidence="2">
    <location>
        <begin position="220"/>
        <end position="244"/>
    </location>
</feature>
<feature type="compositionally biased region" description="Low complexity" evidence="1">
    <location>
        <begin position="191"/>
        <end position="202"/>
    </location>
</feature>
<accession>A0AA39UC14</accession>
<keyword evidence="2" id="KW-0812">Transmembrane</keyword>
<evidence type="ECO:0000256" key="3">
    <source>
        <dbReference type="SAM" id="SignalP"/>
    </source>
</evidence>
<feature type="signal peptide" evidence="3">
    <location>
        <begin position="1"/>
        <end position="26"/>
    </location>
</feature>
<reference evidence="4" key="1">
    <citation type="submission" date="2023-03" db="EMBL/GenBank/DDBJ databases">
        <title>Complete genome of Cladonia borealis.</title>
        <authorList>
            <person name="Park H."/>
        </authorList>
    </citation>
    <scope>NUCLEOTIDE SEQUENCE</scope>
    <source>
        <strain evidence="4">ANT050790</strain>
    </source>
</reference>
<evidence type="ECO:0000256" key="1">
    <source>
        <dbReference type="SAM" id="MobiDB-lite"/>
    </source>
</evidence>
<sequence>MQSRTPSHLRCLFFLLSLQYTLLARAQENVTCFFPNGIKIADEASKNDFYAACPTSAGGDGQYMCCKTSYPFNDVCNEDGLCARQSNPSLGEDQGLLRSTCTDPSWTSPSCLQLCVTGIDYLGNVANATEQFVKQCDDGSWCCEAQTPPLNDQNVLNSTMQNQVNACCSQGKGAFINNGKVTSVNPNATATSASATTAATQPPVSPTTSPPPPPPHHSDAGAIAGGVVGGVAGLVLIVVATFYFRRMKRNPKTMPEDSAGQEMIEAWNLHEKHGDERFETDGTQVTGERSGPYEM</sequence>
<evidence type="ECO:0008006" key="6">
    <source>
        <dbReference type="Google" id="ProtNLM"/>
    </source>
</evidence>